<evidence type="ECO:0000256" key="1">
    <source>
        <dbReference type="ARBA" id="ARBA00022737"/>
    </source>
</evidence>
<dbReference type="HOGENOM" id="CLU_000134_45_2_1"/>
<dbReference type="PROSITE" id="PS50297">
    <property type="entry name" value="ANK_REP_REGION"/>
    <property type="match status" value="3"/>
</dbReference>
<sequence length="120" mass="13084">LHMAAWAGHADVVRKLLEVGADPNAHAMDDMTCLHFACQKGSVACISILIEHQADLEALDRKKKNTPLHMACEKGHIEIVKLLVEAGSNLKAKNKFHKTPFDASANEETRMALPGGFSKV</sequence>
<accession>L1JLK1</accession>
<keyword evidence="2 3" id="KW-0040">ANK repeat</keyword>
<dbReference type="Pfam" id="PF12796">
    <property type="entry name" value="Ank_2"/>
    <property type="match status" value="1"/>
</dbReference>
<dbReference type="AlphaFoldDB" id="L1JLK1"/>
<dbReference type="PANTHER" id="PTHR24171">
    <property type="entry name" value="ANKYRIN REPEAT DOMAIN-CONTAINING PROTEIN 39-RELATED"/>
    <property type="match status" value="1"/>
</dbReference>
<dbReference type="InterPro" id="IPR036770">
    <property type="entry name" value="Ankyrin_rpt-contain_sf"/>
</dbReference>
<dbReference type="RefSeq" id="XP_005836391.1">
    <property type="nucleotide sequence ID" value="XM_005836334.1"/>
</dbReference>
<dbReference type="eggNOG" id="KOG0504">
    <property type="taxonomic scope" value="Eukaryota"/>
</dbReference>
<feature type="non-terminal residue" evidence="4">
    <location>
        <position position="1"/>
    </location>
</feature>
<feature type="repeat" description="ANK" evidence="3">
    <location>
        <begin position="1"/>
        <end position="28"/>
    </location>
</feature>
<evidence type="ECO:0000256" key="2">
    <source>
        <dbReference type="ARBA" id="ARBA00023043"/>
    </source>
</evidence>
<dbReference type="SUPFAM" id="SSF48403">
    <property type="entry name" value="Ankyrin repeat"/>
    <property type="match status" value="1"/>
</dbReference>
<feature type="repeat" description="ANK" evidence="3">
    <location>
        <begin position="29"/>
        <end position="61"/>
    </location>
</feature>
<dbReference type="PANTHER" id="PTHR24171:SF8">
    <property type="entry name" value="BRCA1-ASSOCIATED RING DOMAIN PROTEIN 1"/>
    <property type="match status" value="1"/>
</dbReference>
<name>L1JLK1_GUITC</name>
<keyword evidence="1" id="KW-0677">Repeat</keyword>
<dbReference type="EMBL" id="JH992982">
    <property type="protein sequence ID" value="EKX49411.1"/>
    <property type="molecule type" value="Genomic_DNA"/>
</dbReference>
<dbReference type="InterPro" id="IPR002110">
    <property type="entry name" value="Ankyrin_rpt"/>
</dbReference>
<gene>
    <name evidence="4" type="ORF">GUITHDRAFT_68026</name>
</gene>
<dbReference type="STRING" id="905079.L1JLK1"/>
<dbReference type="SMART" id="SM00248">
    <property type="entry name" value="ANK"/>
    <property type="match status" value="3"/>
</dbReference>
<evidence type="ECO:0000256" key="3">
    <source>
        <dbReference type="PROSITE-ProRule" id="PRU00023"/>
    </source>
</evidence>
<dbReference type="Gene3D" id="1.25.40.20">
    <property type="entry name" value="Ankyrin repeat-containing domain"/>
    <property type="match status" value="2"/>
</dbReference>
<organism evidence="4">
    <name type="scientific">Guillardia theta (strain CCMP2712)</name>
    <name type="common">Cryptophyte</name>
    <dbReference type="NCBI Taxonomy" id="905079"/>
    <lineage>
        <taxon>Eukaryota</taxon>
        <taxon>Cryptophyceae</taxon>
        <taxon>Pyrenomonadales</taxon>
        <taxon>Geminigeraceae</taxon>
        <taxon>Guillardia</taxon>
    </lineage>
</organism>
<dbReference type="KEGG" id="gtt:GUITHDRAFT_68026"/>
<dbReference type="GeneID" id="17305990"/>
<dbReference type="PaxDb" id="55529-EKX49411"/>
<evidence type="ECO:0000313" key="4">
    <source>
        <dbReference type="EMBL" id="EKX49411.1"/>
    </source>
</evidence>
<dbReference type="GO" id="GO:0085020">
    <property type="term" value="P:protein K6-linked ubiquitination"/>
    <property type="evidence" value="ECO:0007669"/>
    <property type="project" value="TreeGrafter"/>
</dbReference>
<proteinExistence type="predicted"/>
<feature type="repeat" description="ANK" evidence="3">
    <location>
        <begin position="63"/>
        <end position="95"/>
    </location>
</feature>
<dbReference type="OMA" id="MHSARNL"/>
<dbReference type="PROSITE" id="PS50088">
    <property type="entry name" value="ANK_REPEAT"/>
    <property type="match status" value="3"/>
</dbReference>
<protein>
    <submittedName>
        <fullName evidence="4">Uncharacterized protein</fullName>
    </submittedName>
</protein>
<dbReference type="OrthoDB" id="194358at2759"/>
<reference evidence="4" key="1">
    <citation type="journal article" date="2012" name="Nature">
        <title>Algal genomes reveal evolutionary mosaicism and the fate of nucleomorphs.</title>
        <authorList>
            <consortium name="DOE Joint Genome Institute"/>
            <person name="Curtis B.A."/>
            <person name="Tanifuji G."/>
            <person name="Burki F."/>
            <person name="Gruber A."/>
            <person name="Irimia M."/>
            <person name="Maruyama S."/>
            <person name="Arias M.C."/>
            <person name="Ball S.G."/>
            <person name="Gile G.H."/>
            <person name="Hirakawa Y."/>
            <person name="Hopkins J.F."/>
            <person name="Kuo A."/>
            <person name="Rensing S.A."/>
            <person name="Schmutz J."/>
            <person name="Symeonidi A."/>
            <person name="Elias M."/>
            <person name="Eveleigh R.J."/>
            <person name="Herman E.K."/>
            <person name="Klute M.J."/>
            <person name="Nakayama T."/>
            <person name="Obornik M."/>
            <person name="Reyes-Prieto A."/>
            <person name="Armbrust E.V."/>
            <person name="Aves S.J."/>
            <person name="Beiko R.G."/>
            <person name="Coutinho P."/>
            <person name="Dacks J.B."/>
            <person name="Durnford D.G."/>
            <person name="Fast N.M."/>
            <person name="Green B.R."/>
            <person name="Grisdale C.J."/>
            <person name="Hempel F."/>
            <person name="Henrissat B."/>
            <person name="Hoppner M.P."/>
            <person name="Ishida K."/>
            <person name="Kim E."/>
            <person name="Koreny L."/>
            <person name="Kroth P.G."/>
            <person name="Liu Y."/>
            <person name="Malik S.B."/>
            <person name="Maier U.G."/>
            <person name="McRose D."/>
            <person name="Mock T."/>
            <person name="Neilson J.A."/>
            <person name="Onodera N.T."/>
            <person name="Poole A.M."/>
            <person name="Pritham E.J."/>
            <person name="Richards T.A."/>
            <person name="Rocap G."/>
            <person name="Roy S.W."/>
            <person name="Sarai C."/>
            <person name="Schaack S."/>
            <person name="Shirato S."/>
            <person name="Slamovits C.H."/>
            <person name="Spencer D.F."/>
            <person name="Suzuki S."/>
            <person name="Worden A.Z."/>
            <person name="Zauner S."/>
            <person name="Barry K."/>
            <person name="Bell C."/>
            <person name="Bharti A.K."/>
            <person name="Crow J.A."/>
            <person name="Grimwood J."/>
            <person name="Kramer R."/>
            <person name="Lindquist E."/>
            <person name="Lucas S."/>
            <person name="Salamov A."/>
            <person name="McFadden G.I."/>
            <person name="Lane C.E."/>
            <person name="Keeling P.J."/>
            <person name="Gray M.W."/>
            <person name="Grigoriev I.V."/>
            <person name="Archibald J.M."/>
        </authorList>
    </citation>
    <scope>NUCLEOTIDE SEQUENCE</scope>
    <source>
        <strain evidence="4">CCMP2712</strain>
    </source>
</reference>
<dbReference type="GO" id="GO:0004842">
    <property type="term" value="F:ubiquitin-protein transferase activity"/>
    <property type="evidence" value="ECO:0007669"/>
    <property type="project" value="TreeGrafter"/>
</dbReference>